<evidence type="ECO:0000313" key="1">
    <source>
        <dbReference type="EMBL" id="RWU18122.1"/>
    </source>
</evidence>
<name>A0A443ZGY9_9PSED</name>
<organism evidence="1 2">
    <name type="scientific">Pseudomonas alkylphenolica</name>
    <dbReference type="NCBI Taxonomy" id="237609"/>
    <lineage>
        <taxon>Bacteria</taxon>
        <taxon>Pseudomonadati</taxon>
        <taxon>Pseudomonadota</taxon>
        <taxon>Gammaproteobacteria</taxon>
        <taxon>Pseudomonadales</taxon>
        <taxon>Pseudomonadaceae</taxon>
        <taxon>Pseudomonas</taxon>
    </lineage>
</organism>
<sequence>MIQDRDQLRIVLRTSGELGVIKGLLLVGQNGRTLHLIETARMVDGRTLQGVEDPDAYRVLVDLAQEAFEGKDWARYRILRDRVRYSPFKCCTACCDSFALREDCGACQGQGFLPDDSREQGCFED</sequence>
<proteinExistence type="predicted"/>
<reference evidence="1 2" key="1">
    <citation type="submission" date="2018-06" db="EMBL/GenBank/DDBJ databases">
        <title>Bacteria isolated from soil of Wuhan.</title>
        <authorList>
            <person name="Wei X."/>
            <person name="Chunhua H."/>
        </authorList>
    </citation>
    <scope>NUCLEOTIDE SEQUENCE [LARGE SCALE GENOMIC DNA]</scope>
    <source>
        <strain evidence="2">xwS2</strain>
    </source>
</reference>
<comment type="caution">
    <text evidence="1">The sequence shown here is derived from an EMBL/GenBank/DDBJ whole genome shotgun (WGS) entry which is preliminary data.</text>
</comment>
<gene>
    <name evidence="1" type="ORF">DM813_26025</name>
</gene>
<dbReference type="EMBL" id="QJRG01000049">
    <property type="protein sequence ID" value="RWU18122.1"/>
    <property type="molecule type" value="Genomic_DNA"/>
</dbReference>
<accession>A0A443ZGY9</accession>
<evidence type="ECO:0000313" key="2">
    <source>
        <dbReference type="Proteomes" id="UP000288983"/>
    </source>
</evidence>
<dbReference type="Proteomes" id="UP000288983">
    <property type="component" value="Unassembled WGS sequence"/>
</dbReference>
<dbReference type="AlphaFoldDB" id="A0A443ZGY9"/>
<protein>
    <submittedName>
        <fullName evidence="1">Uncharacterized protein</fullName>
    </submittedName>
</protein>